<dbReference type="InterPro" id="IPR036291">
    <property type="entry name" value="NAD(P)-bd_dom_sf"/>
</dbReference>
<dbReference type="SUPFAM" id="SSF50129">
    <property type="entry name" value="GroES-like"/>
    <property type="match status" value="1"/>
</dbReference>
<evidence type="ECO:0000256" key="2">
    <source>
        <dbReference type="ARBA" id="ARBA00023002"/>
    </source>
</evidence>
<keyword evidence="1" id="KW-0521">NADP</keyword>
<dbReference type="GO" id="GO:0035925">
    <property type="term" value="F:mRNA 3'-UTR AU-rich region binding"/>
    <property type="evidence" value="ECO:0007669"/>
    <property type="project" value="TreeGrafter"/>
</dbReference>
<evidence type="ECO:0000313" key="5">
    <source>
        <dbReference type="Proteomes" id="UP000001176"/>
    </source>
</evidence>
<dbReference type="EMBL" id="AM889285">
    <property type="protein sequence ID" value="CAP54203.1"/>
    <property type="molecule type" value="Genomic_DNA"/>
</dbReference>
<evidence type="ECO:0000313" key="4">
    <source>
        <dbReference type="EMBL" id="CAP54203.1"/>
    </source>
</evidence>
<keyword evidence="2" id="KW-0560">Oxidoreductase</keyword>
<dbReference type="PANTHER" id="PTHR48106">
    <property type="entry name" value="QUINONE OXIDOREDUCTASE PIG3-RELATED"/>
    <property type="match status" value="1"/>
</dbReference>
<evidence type="ECO:0000259" key="3">
    <source>
        <dbReference type="SMART" id="SM00829"/>
    </source>
</evidence>
<dbReference type="Pfam" id="PF08240">
    <property type="entry name" value="ADH_N"/>
    <property type="match status" value="1"/>
</dbReference>
<reference evidence="4 5" key="1">
    <citation type="journal article" date="2009" name="BMC Genomics">
        <title>Complete genome sequence of the sugarcane nitrogen-fixing endophyte Gluconacetobacter diazotrophicus Pal5.</title>
        <authorList>
            <person name="Bertalan M."/>
            <person name="Albano R."/>
            <person name="Padua V."/>
            <person name="Rouws L."/>
            <person name="Rojas C."/>
            <person name="Hemerly A."/>
            <person name="Teixeira K."/>
            <person name="Schwab S."/>
            <person name="Araujo J."/>
            <person name="Oliveira A."/>
            <person name="Franca L."/>
            <person name="Magalhaes V."/>
            <person name="Alqueres S."/>
            <person name="Cardoso A."/>
            <person name="Almeida W."/>
            <person name="Loureiro M.M."/>
            <person name="Nogueira E."/>
            <person name="Cidade D."/>
            <person name="Oliveira D."/>
            <person name="Simao T."/>
            <person name="Macedo J."/>
            <person name="Valadao A."/>
            <person name="Dreschsel M."/>
            <person name="Freitas F."/>
            <person name="Vidal M."/>
            <person name="Guedes H."/>
            <person name="Rodrigues E."/>
            <person name="Meneses C."/>
            <person name="Brioso P."/>
            <person name="Pozzer L."/>
            <person name="Figueiredo D."/>
            <person name="Montano H."/>
            <person name="Junior J."/>
            <person name="Filho G."/>
            <person name="Flores V."/>
            <person name="Ferreira B."/>
            <person name="Branco A."/>
            <person name="Gonzalez P."/>
            <person name="Guillobel H."/>
            <person name="Lemos M."/>
            <person name="Seibel L."/>
            <person name="Macedo J."/>
            <person name="Alves-Ferreira M."/>
            <person name="Sachetto-Martins G."/>
            <person name="Coelho A."/>
            <person name="Santos E."/>
            <person name="Amaral G."/>
            <person name="Neves A."/>
            <person name="Pacheco A.B."/>
            <person name="Carvalho D."/>
            <person name="Lery L."/>
            <person name="Bisch P."/>
            <person name="Rossle S.C."/>
            <person name="Urmenyi T."/>
            <person name="Kruger W.V."/>
            <person name="Martins O."/>
            <person name="Baldani J.I."/>
            <person name="Ferreira P.C."/>
        </authorList>
    </citation>
    <scope>NUCLEOTIDE SEQUENCE [LARGE SCALE GENOMIC DNA]</scope>
    <source>
        <strain evidence="5">ATCC 49037 / DSM 5601 / CCUG 37298 / CIP 103539 / LMG 7603 / PAl5</strain>
    </source>
</reference>
<dbReference type="GO" id="GO:0003960">
    <property type="term" value="F:quinone reductase (NADPH) activity"/>
    <property type="evidence" value="ECO:0007669"/>
    <property type="project" value="TreeGrafter"/>
</dbReference>
<proteinExistence type="predicted"/>
<accession>A9H2U6</accession>
<dbReference type="GO" id="GO:0005829">
    <property type="term" value="C:cytosol"/>
    <property type="evidence" value="ECO:0007669"/>
    <property type="project" value="TreeGrafter"/>
</dbReference>
<gene>
    <name evidence="4" type="ordered locus">GDI0260</name>
</gene>
<dbReference type="InterPro" id="IPR013154">
    <property type="entry name" value="ADH-like_N"/>
</dbReference>
<keyword evidence="5" id="KW-1185">Reference proteome</keyword>
<dbReference type="SUPFAM" id="SSF51735">
    <property type="entry name" value="NAD(P)-binding Rossmann-fold domains"/>
    <property type="match status" value="1"/>
</dbReference>
<evidence type="ECO:0000256" key="1">
    <source>
        <dbReference type="ARBA" id="ARBA00022857"/>
    </source>
</evidence>
<dbReference type="InterPro" id="IPR020843">
    <property type="entry name" value="ER"/>
</dbReference>
<dbReference type="Gene3D" id="3.90.180.10">
    <property type="entry name" value="Medium-chain alcohol dehydrogenases, catalytic domain"/>
    <property type="match status" value="1"/>
</dbReference>
<protein>
    <submittedName>
        <fullName evidence="4">Putative NADPH quinone oxidoreductase protein</fullName>
    </submittedName>
</protein>
<dbReference type="Proteomes" id="UP000001176">
    <property type="component" value="Chromosome"/>
</dbReference>
<name>A9H2U6_GLUDA</name>
<dbReference type="KEGG" id="gdi:GDI0260"/>
<dbReference type="SMART" id="SM00829">
    <property type="entry name" value="PKS_ER"/>
    <property type="match status" value="1"/>
</dbReference>
<dbReference type="Pfam" id="PF13602">
    <property type="entry name" value="ADH_zinc_N_2"/>
    <property type="match status" value="1"/>
</dbReference>
<dbReference type="PANTHER" id="PTHR48106:SF13">
    <property type="entry name" value="QUINONE OXIDOREDUCTASE-RELATED"/>
    <property type="match status" value="1"/>
</dbReference>
<dbReference type="Gene3D" id="3.40.50.720">
    <property type="entry name" value="NAD(P)-binding Rossmann-like Domain"/>
    <property type="match status" value="1"/>
</dbReference>
<dbReference type="InterPro" id="IPR011032">
    <property type="entry name" value="GroES-like_sf"/>
</dbReference>
<sequence length="348" mass="37289">MSRPIPMSLCAINRGTRMPDALRSRYRAWSWDAPGEPDELQLVEKATVQPASGEIVVENTLAAFNPVDWKIIQNGHAAWKSGRVPGVDGVGRIAAVGPDVRLPVGQRVAYHQSLARDGSFSDYTTLRAESVLPVPDGVSDEVAAGIPCPGLTAWQALAKVPSVPDRDVLVTGAGGAVALILAQLAVRRGWRVWVTASPRHHARLLGLGVCGAFDYQDDSWQGALQQALGPRRLFAVFDTTSGGYARTLAPMLGFNGHLVCIQDRLDAPPLPPFATALSLHEVALNAMHDHASPQDWRDWRMAGAGLMHDVQAGALETQPVRVTAFTALPESLSAFKAGRTTGKVLVKI</sequence>
<organism evidence="4 5">
    <name type="scientific">Gluconacetobacter diazotrophicus (strain ATCC 49037 / DSM 5601 / CCUG 37298 / CIP 103539 / LMG 7603 / PAl5)</name>
    <dbReference type="NCBI Taxonomy" id="272568"/>
    <lineage>
        <taxon>Bacteria</taxon>
        <taxon>Pseudomonadati</taxon>
        <taxon>Pseudomonadota</taxon>
        <taxon>Alphaproteobacteria</taxon>
        <taxon>Acetobacterales</taxon>
        <taxon>Acetobacteraceae</taxon>
        <taxon>Gluconacetobacter</taxon>
    </lineage>
</organism>
<dbReference type="GO" id="GO:0070402">
    <property type="term" value="F:NADPH binding"/>
    <property type="evidence" value="ECO:0007669"/>
    <property type="project" value="TreeGrafter"/>
</dbReference>
<dbReference type="AlphaFoldDB" id="A9H2U6"/>
<feature type="domain" description="Enoyl reductase (ER)" evidence="3">
    <location>
        <begin position="35"/>
        <end position="346"/>
    </location>
</feature>
<dbReference type="CDD" id="cd08271">
    <property type="entry name" value="MDR5"/>
    <property type="match status" value="1"/>
</dbReference>